<dbReference type="Pfam" id="PF03171">
    <property type="entry name" value="2OG-FeII_Oxy"/>
    <property type="match status" value="1"/>
</dbReference>
<comment type="cofactor">
    <cofactor evidence="1">
        <name>L-ascorbate</name>
        <dbReference type="ChEBI" id="CHEBI:38290"/>
    </cofactor>
</comment>
<evidence type="ECO:0000256" key="5">
    <source>
        <dbReference type="ARBA" id="ARBA00022964"/>
    </source>
</evidence>
<comment type="pathway">
    <text evidence="2">Phenylpropanoid metabolism.</text>
</comment>
<comment type="catalytic activity">
    <reaction evidence="9">
        <text>(E)-4-coumaroyl-CoA + 2-oxoglutarate + O2 = (E)-2,4-dihydroxycinnamoyl-CoA + succinate + CO2</text>
        <dbReference type="Rhea" id="RHEA:57868"/>
        <dbReference type="ChEBI" id="CHEBI:15379"/>
        <dbReference type="ChEBI" id="CHEBI:16526"/>
        <dbReference type="ChEBI" id="CHEBI:16810"/>
        <dbReference type="ChEBI" id="CHEBI:30031"/>
        <dbReference type="ChEBI" id="CHEBI:85008"/>
        <dbReference type="ChEBI" id="CHEBI:142398"/>
        <dbReference type="EC" id="1.14.11.62"/>
    </reaction>
</comment>
<accession>A0AAP0MUI3</accession>
<dbReference type="InterPro" id="IPR044861">
    <property type="entry name" value="IPNS-like_FE2OG_OXY"/>
</dbReference>
<dbReference type="SUPFAM" id="SSF51197">
    <property type="entry name" value="Clavaminate synthase-like"/>
    <property type="match status" value="1"/>
</dbReference>
<dbReference type="PROSITE" id="PS51471">
    <property type="entry name" value="FE2OG_OXY"/>
    <property type="match status" value="1"/>
</dbReference>
<name>A0AAP0MUI3_9ROSI</name>
<dbReference type="PANTHER" id="PTHR10209:SF243">
    <property type="entry name" value="FERULOYL COA ORTHO-HYDROXYLASE 1-RELATED"/>
    <property type="match status" value="1"/>
</dbReference>
<keyword evidence="4 10" id="KW-0479">Metal-binding</keyword>
<evidence type="ECO:0000256" key="2">
    <source>
        <dbReference type="ARBA" id="ARBA00004918"/>
    </source>
</evidence>
<feature type="domain" description="Fe2OG dioxygenase" evidence="11">
    <location>
        <begin position="167"/>
        <end position="265"/>
    </location>
</feature>
<dbReference type="PANTHER" id="PTHR10209">
    <property type="entry name" value="OXIDOREDUCTASE, 2OG-FE II OXYGENASE FAMILY PROTEIN"/>
    <property type="match status" value="1"/>
</dbReference>
<evidence type="ECO:0000256" key="1">
    <source>
        <dbReference type="ARBA" id="ARBA00001961"/>
    </source>
</evidence>
<dbReference type="InterPro" id="IPR027443">
    <property type="entry name" value="IPNS-like_sf"/>
</dbReference>
<reference evidence="12 13" key="1">
    <citation type="submission" date="2024-05" db="EMBL/GenBank/DDBJ databases">
        <title>Haplotype-resolved chromosome-level genome assembly of Huyou (Citrus changshanensis).</title>
        <authorList>
            <person name="Miao C."/>
            <person name="Chen W."/>
            <person name="Wu Y."/>
            <person name="Wang L."/>
            <person name="Zhao S."/>
            <person name="Grierson D."/>
            <person name="Xu C."/>
            <person name="Chen K."/>
        </authorList>
    </citation>
    <scope>NUCLEOTIDE SEQUENCE [LARGE SCALE GENOMIC DNA]</scope>
    <source>
        <strain evidence="12">01-14</strain>
        <tissue evidence="12">Leaf</tissue>
    </source>
</reference>
<sequence>MSRLLLLCHKPNEWSKGSLRNDSSDVFSVELGPRQKTFFRRRGLCFLRLKALPKQYIHPLEERIDEAKVLPQASIAVNDMSKCNDAEVAKSICDATENWGYFQVFIHCVPLEILRRVKAATHRFFGLSAYEKKRYSKEPSPSNNVRFVTSFNTQVEKALEWKDFLSPTNLNLCPICQNPELTTGVGRHSDVSTLTVLLQHSIGGFYVRGNDGESWIDVPPIDGSLLINIGDALQILSNGRYKCVEHCVVASGSKNSISVPIFINPRPQDTISPLPEVLASGEKPIYKPVLYSDYVKHFFRKAHDGKKTVGFAKMSNFLTVVANCFD</sequence>
<comment type="similarity">
    <text evidence="3 10">Belongs to the iron/ascorbate-dependent oxidoreductase family.</text>
</comment>
<evidence type="ECO:0000313" key="13">
    <source>
        <dbReference type="Proteomes" id="UP001428341"/>
    </source>
</evidence>
<dbReference type="AlphaFoldDB" id="A0AAP0MUI3"/>
<keyword evidence="7 10" id="KW-0408">Iron</keyword>
<dbReference type="EMBL" id="JBCGBO010000002">
    <property type="protein sequence ID" value="KAK9220712.1"/>
    <property type="molecule type" value="Genomic_DNA"/>
</dbReference>
<comment type="catalytic activity">
    <reaction evidence="8">
        <text>(E)-feruloyl-CoA + 2-oxoglutarate + O2 = (E)-6-hydroxyferuloyl-CoA + succinate + CO2</text>
        <dbReference type="Rhea" id="RHEA:57856"/>
        <dbReference type="ChEBI" id="CHEBI:15379"/>
        <dbReference type="ChEBI" id="CHEBI:16526"/>
        <dbReference type="ChEBI" id="CHEBI:16810"/>
        <dbReference type="ChEBI" id="CHEBI:30031"/>
        <dbReference type="ChEBI" id="CHEBI:87305"/>
        <dbReference type="ChEBI" id="CHEBI:142390"/>
        <dbReference type="EC" id="1.14.11.61"/>
    </reaction>
</comment>
<dbReference type="Proteomes" id="UP001428341">
    <property type="component" value="Unassembled WGS sequence"/>
</dbReference>
<dbReference type="Pfam" id="PF14226">
    <property type="entry name" value="DIOX_N"/>
    <property type="match status" value="1"/>
</dbReference>
<dbReference type="InterPro" id="IPR005123">
    <property type="entry name" value="Oxoglu/Fe-dep_dioxygenase_dom"/>
</dbReference>
<evidence type="ECO:0000256" key="8">
    <source>
        <dbReference type="ARBA" id="ARBA00048503"/>
    </source>
</evidence>
<evidence type="ECO:0000313" key="12">
    <source>
        <dbReference type="EMBL" id="KAK9220712.1"/>
    </source>
</evidence>
<gene>
    <name evidence="12" type="ORF">WN944_009135</name>
</gene>
<keyword evidence="5" id="KW-0223">Dioxygenase</keyword>
<evidence type="ECO:0000256" key="4">
    <source>
        <dbReference type="ARBA" id="ARBA00022723"/>
    </source>
</evidence>
<evidence type="ECO:0000256" key="6">
    <source>
        <dbReference type="ARBA" id="ARBA00023002"/>
    </source>
</evidence>
<dbReference type="Gene3D" id="2.60.120.330">
    <property type="entry name" value="B-lactam Antibiotic, Isopenicillin N Synthase, Chain"/>
    <property type="match status" value="2"/>
</dbReference>
<evidence type="ECO:0000259" key="11">
    <source>
        <dbReference type="PROSITE" id="PS51471"/>
    </source>
</evidence>
<protein>
    <recommendedName>
        <fullName evidence="11">Fe2OG dioxygenase domain-containing protein</fullName>
    </recommendedName>
</protein>
<proteinExistence type="inferred from homology"/>
<evidence type="ECO:0000256" key="10">
    <source>
        <dbReference type="RuleBase" id="RU003682"/>
    </source>
</evidence>
<evidence type="ECO:0000256" key="3">
    <source>
        <dbReference type="ARBA" id="ARBA00008056"/>
    </source>
</evidence>
<organism evidence="12 13">
    <name type="scientific">Citrus x changshan-huyou</name>
    <dbReference type="NCBI Taxonomy" id="2935761"/>
    <lineage>
        <taxon>Eukaryota</taxon>
        <taxon>Viridiplantae</taxon>
        <taxon>Streptophyta</taxon>
        <taxon>Embryophyta</taxon>
        <taxon>Tracheophyta</taxon>
        <taxon>Spermatophyta</taxon>
        <taxon>Magnoliopsida</taxon>
        <taxon>eudicotyledons</taxon>
        <taxon>Gunneridae</taxon>
        <taxon>Pentapetalae</taxon>
        <taxon>rosids</taxon>
        <taxon>malvids</taxon>
        <taxon>Sapindales</taxon>
        <taxon>Rutaceae</taxon>
        <taxon>Aurantioideae</taxon>
        <taxon>Citrus</taxon>
    </lineage>
</organism>
<keyword evidence="13" id="KW-1185">Reference proteome</keyword>
<comment type="caution">
    <text evidence="12">The sequence shown here is derived from an EMBL/GenBank/DDBJ whole genome shotgun (WGS) entry which is preliminary data.</text>
</comment>
<keyword evidence="6 10" id="KW-0560">Oxidoreductase</keyword>
<dbReference type="InterPro" id="IPR026992">
    <property type="entry name" value="DIOX_N"/>
</dbReference>
<dbReference type="GO" id="GO:0046872">
    <property type="term" value="F:metal ion binding"/>
    <property type="evidence" value="ECO:0007669"/>
    <property type="project" value="UniProtKB-KW"/>
</dbReference>
<dbReference type="GO" id="GO:0102312">
    <property type="term" value="F:4-coumaroyl 2'-hydroxylase activity"/>
    <property type="evidence" value="ECO:0007669"/>
    <property type="project" value="UniProtKB-EC"/>
</dbReference>
<evidence type="ECO:0000256" key="7">
    <source>
        <dbReference type="ARBA" id="ARBA00023004"/>
    </source>
</evidence>
<evidence type="ECO:0000256" key="9">
    <source>
        <dbReference type="ARBA" id="ARBA00049557"/>
    </source>
</evidence>